<dbReference type="SUPFAM" id="SSF58104">
    <property type="entry name" value="Methyl-accepting chemotaxis protein (MCP) signaling domain"/>
    <property type="match status" value="1"/>
</dbReference>
<dbReference type="GO" id="GO:0007165">
    <property type="term" value="P:signal transduction"/>
    <property type="evidence" value="ECO:0007669"/>
    <property type="project" value="UniProtKB-KW"/>
</dbReference>
<dbReference type="Proteomes" id="UP000826709">
    <property type="component" value="Chromosome"/>
</dbReference>
<dbReference type="EMBL" id="CP037968">
    <property type="protein sequence ID" value="QYZ80300.1"/>
    <property type="molecule type" value="Genomic_DNA"/>
</dbReference>
<organism evidence="7 8">
    <name type="scientific">Methanofollis formosanus</name>
    <dbReference type="NCBI Taxonomy" id="299308"/>
    <lineage>
        <taxon>Archaea</taxon>
        <taxon>Methanobacteriati</taxon>
        <taxon>Methanobacteriota</taxon>
        <taxon>Stenosarchaea group</taxon>
        <taxon>Methanomicrobia</taxon>
        <taxon>Methanomicrobiales</taxon>
        <taxon>Methanomicrobiaceae</taxon>
        <taxon>Methanofollis</taxon>
    </lineage>
</organism>
<dbReference type="CDD" id="cd11386">
    <property type="entry name" value="MCP_signal"/>
    <property type="match status" value="1"/>
</dbReference>
<feature type="domain" description="HAMP" evidence="6">
    <location>
        <begin position="317"/>
        <end position="369"/>
    </location>
</feature>
<feature type="domain" description="Methyl-accepting transducer" evidence="5">
    <location>
        <begin position="388"/>
        <end position="624"/>
    </location>
</feature>
<dbReference type="KEGG" id="mfk:E2N92_13105"/>
<dbReference type="SUPFAM" id="SSF55785">
    <property type="entry name" value="PYP-like sensor domain (PAS domain)"/>
    <property type="match status" value="2"/>
</dbReference>
<dbReference type="InterPro" id="IPR035965">
    <property type="entry name" value="PAS-like_dom_sf"/>
</dbReference>
<sequence>MLSEATFMKIQEIIGALDAVPGKGPQVHLDETACDTDLRPIAAAVNRTISRRWDMQRRVDDLNTDLTLYQAAVMENPTPMLLLDRDLTVVRANRAFTVTSGIGQRQLTGMDLRNLSATTVKGKRIIDALLHNTHVSGECIVDLPAGKKYLKYQAIPNIDQDAGVENLLLFLDDITEERKRDEETRRAIEEGKQRNEWFATVLNTISYPISITDRSMNWTGVNRAFAETFGIDRTKAIGRHCSATNGPLCHNENCMIRQLQKSGKERIAATFEHGGRFLKVGAAHLTDDRGDRIGYIEMIEDITPLMRQQKEAEEQAARLAESARELKVAMDAMARQDLTFALEVREDDPLRKLKENYQETREGLRGATLDLAGAIREITAGTADASRSVEEIARAVEQIAAQSQKATDDSRAELNDIEESAGAMVGLSAAIEEVANTCQEVLQVTEKSAKIGEEASRLGQTAAAKMEEVKVASKESVAEITRLNSQMQEITKIVKLITDISNQTNLLALNAAIEAARAGEHGRGFAVVAGEVRNLAGESKKATGQIEDLIATVQAQSTRTSREIEGSYAEIHAGIERVGKTLDALDQMVRMSAEIRASVTEIAKATEDQANDATRVTEAMEGTKEKTRANLKAVEEVAALLEEISASAEEAGGGAQEVAGMAAHLEGMVDQFRLD</sequence>
<dbReference type="InterPro" id="IPR000014">
    <property type="entry name" value="PAS"/>
</dbReference>
<dbReference type="AlphaFoldDB" id="A0A8G1A3C2"/>
<keyword evidence="8" id="KW-1185">Reference proteome</keyword>
<dbReference type="SMART" id="SM00091">
    <property type="entry name" value="PAS"/>
    <property type="match status" value="2"/>
</dbReference>
<proteinExistence type="inferred from homology"/>
<evidence type="ECO:0000256" key="2">
    <source>
        <dbReference type="ARBA" id="ARBA00029447"/>
    </source>
</evidence>
<dbReference type="PROSITE" id="PS50111">
    <property type="entry name" value="CHEMOTAXIS_TRANSDUC_2"/>
    <property type="match status" value="1"/>
</dbReference>
<comment type="similarity">
    <text evidence="2">Belongs to the methyl-accepting chemotaxis (MCP) protein family.</text>
</comment>
<name>A0A8G1A3C2_9EURY</name>
<dbReference type="Gene3D" id="3.30.450.20">
    <property type="entry name" value="PAS domain"/>
    <property type="match status" value="2"/>
</dbReference>
<evidence type="ECO:0000259" key="6">
    <source>
        <dbReference type="PROSITE" id="PS50885"/>
    </source>
</evidence>
<dbReference type="Pfam" id="PF00015">
    <property type="entry name" value="MCPsignal"/>
    <property type="match status" value="1"/>
</dbReference>
<evidence type="ECO:0000313" key="8">
    <source>
        <dbReference type="Proteomes" id="UP000826709"/>
    </source>
</evidence>
<evidence type="ECO:0000313" key="7">
    <source>
        <dbReference type="EMBL" id="QYZ80300.1"/>
    </source>
</evidence>
<dbReference type="GO" id="GO:0016020">
    <property type="term" value="C:membrane"/>
    <property type="evidence" value="ECO:0007669"/>
    <property type="project" value="InterPro"/>
</dbReference>
<dbReference type="Pfam" id="PF08448">
    <property type="entry name" value="PAS_4"/>
    <property type="match status" value="1"/>
</dbReference>
<keyword evidence="4" id="KW-0175">Coiled coil</keyword>
<dbReference type="SMART" id="SM00283">
    <property type="entry name" value="MA"/>
    <property type="match status" value="1"/>
</dbReference>
<gene>
    <name evidence="7" type="ORF">E2N92_13105</name>
</gene>
<accession>A0A8G1A3C2</accession>
<reference evidence="7" key="2">
    <citation type="submission" date="2019-03" db="EMBL/GenBank/DDBJ databases">
        <authorList>
            <person name="Chen S.-C."/>
            <person name="Wu S.-Y."/>
            <person name="Lai M.-C."/>
        </authorList>
    </citation>
    <scope>NUCLEOTIDE SEQUENCE</scope>
    <source>
        <strain evidence="7">ML15</strain>
    </source>
</reference>
<evidence type="ECO:0000256" key="1">
    <source>
        <dbReference type="ARBA" id="ARBA00023224"/>
    </source>
</evidence>
<dbReference type="Pfam" id="PF13426">
    <property type="entry name" value="PAS_9"/>
    <property type="match status" value="1"/>
</dbReference>
<dbReference type="PANTHER" id="PTHR32089:SF112">
    <property type="entry name" value="LYSOZYME-LIKE PROTEIN-RELATED"/>
    <property type="match status" value="1"/>
</dbReference>
<dbReference type="InterPro" id="IPR004089">
    <property type="entry name" value="MCPsignal_dom"/>
</dbReference>
<dbReference type="InterPro" id="IPR013656">
    <property type="entry name" value="PAS_4"/>
</dbReference>
<dbReference type="PROSITE" id="PS50885">
    <property type="entry name" value="HAMP"/>
    <property type="match status" value="1"/>
</dbReference>
<evidence type="ECO:0000259" key="5">
    <source>
        <dbReference type="PROSITE" id="PS50111"/>
    </source>
</evidence>
<dbReference type="PANTHER" id="PTHR32089">
    <property type="entry name" value="METHYL-ACCEPTING CHEMOTAXIS PROTEIN MCPB"/>
    <property type="match status" value="1"/>
</dbReference>
<dbReference type="InterPro" id="IPR003660">
    <property type="entry name" value="HAMP_dom"/>
</dbReference>
<dbReference type="CDD" id="cd00130">
    <property type="entry name" value="PAS"/>
    <property type="match status" value="2"/>
</dbReference>
<protein>
    <submittedName>
        <fullName evidence="7">PAS domain S-box protein</fullName>
    </submittedName>
</protein>
<reference evidence="7" key="1">
    <citation type="journal article" date="2005" name="Int. J. Syst. Evol. Microbiol.">
        <title>Methanofollis formosanus sp. nov., isolated from a fish pond.</title>
        <authorList>
            <person name="Wu S.Y."/>
            <person name="Chen S.C."/>
            <person name="Lai M.C."/>
        </authorList>
    </citation>
    <scope>NUCLEOTIDE SEQUENCE</scope>
    <source>
        <strain evidence="7">ML15</strain>
    </source>
</reference>
<evidence type="ECO:0000256" key="4">
    <source>
        <dbReference type="SAM" id="Coils"/>
    </source>
</evidence>
<keyword evidence="1 3" id="KW-0807">Transducer</keyword>
<evidence type="ECO:0000256" key="3">
    <source>
        <dbReference type="PROSITE-ProRule" id="PRU00284"/>
    </source>
</evidence>
<dbReference type="NCBIfam" id="TIGR00229">
    <property type="entry name" value="sensory_box"/>
    <property type="match status" value="1"/>
</dbReference>
<feature type="coiled-coil region" evidence="4">
    <location>
        <begin position="624"/>
        <end position="651"/>
    </location>
</feature>
<dbReference type="Gene3D" id="1.10.287.950">
    <property type="entry name" value="Methyl-accepting chemotaxis protein"/>
    <property type="match status" value="1"/>
</dbReference>
<feature type="coiled-coil region" evidence="4">
    <location>
        <begin position="305"/>
        <end position="370"/>
    </location>
</feature>